<keyword evidence="2" id="KW-0378">Hydrolase</keyword>
<evidence type="ECO:0000313" key="2">
    <source>
        <dbReference type="EMBL" id="SNR75384.1"/>
    </source>
</evidence>
<proteinExistence type="predicted"/>
<organism evidence="2 3">
    <name type="scientific">Dokdonia pacifica</name>
    <dbReference type="NCBI Taxonomy" id="1627892"/>
    <lineage>
        <taxon>Bacteria</taxon>
        <taxon>Pseudomonadati</taxon>
        <taxon>Bacteroidota</taxon>
        <taxon>Flavobacteriia</taxon>
        <taxon>Flavobacteriales</taxon>
        <taxon>Flavobacteriaceae</taxon>
        <taxon>Dokdonia</taxon>
    </lineage>
</organism>
<dbReference type="EMBL" id="FZNY01000002">
    <property type="protein sequence ID" value="SNR75384.1"/>
    <property type="molecule type" value="Genomic_DNA"/>
</dbReference>
<accession>A0A238YXM1</accession>
<dbReference type="SUPFAM" id="SSF51261">
    <property type="entry name" value="Duplicated hybrid motif"/>
    <property type="match status" value="1"/>
</dbReference>
<dbReference type="GO" id="GO:0004222">
    <property type="term" value="F:metalloendopeptidase activity"/>
    <property type="evidence" value="ECO:0007669"/>
    <property type="project" value="TreeGrafter"/>
</dbReference>
<reference evidence="2 3" key="1">
    <citation type="submission" date="2017-06" db="EMBL/GenBank/DDBJ databases">
        <authorList>
            <person name="Kim H.J."/>
            <person name="Triplett B.A."/>
        </authorList>
    </citation>
    <scope>NUCLEOTIDE SEQUENCE [LARGE SCALE GENOMIC DNA]</scope>
    <source>
        <strain evidence="2 3">DSM 25597</strain>
    </source>
</reference>
<gene>
    <name evidence="2" type="ORF">SAMN06265376_102410</name>
</gene>
<feature type="domain" description="M23ase beta-sheet core" evidence="1">
    <location>
        <begin position="138"/>
        <end position="236"/>
    </location>
</feature>
<evidence type="ECO:0000259" key="1">
    <source>
        <dbReference type="Pfam" id="PF01551"/>
    </source>
</evidence>
<sequence length="268" mass="30922">MKTILTTLLIFLTINMYAKHDVKVYYERNDNGYTIYADNNEYCPVTIQLEFTVTNLSLKDPNNNLYVIQPRQKKQLVTQLTVTQKNKGYKLSYTSWTNYGDATKNTYDHDYAYDLPYAKGQSFKVHQGYNGTFSHYNKNALDFDMSIGSAIHAVRNGVVIKIVTQHHQNCGTKECKKYNNHIIIYHSDGTFAEYTHLKQNGVTVALGDIIKQGQLIGYSGNTGWSTGPHLHLEVFLQKMRKRETIQTKFKINDNTETVFLKEKNSYKK</sequence>
<protein>
    <submittedName>
        <fullName evidence="2">Murein DD-endopeptidase MepM and murein hydrolase activator NlpD, contain LysM domain</fullName>
    </submittedName>
</protein>
<evidence type="ECO:0000313" key="3">
    <source>
        <dbReference type="Proteomes" id="UP000198379"/>
    </source>
</evidence>
<keyword evidence="3" id="KW-1185">Reference proteome</keyword>
<name>A0A238YXM1_9FLAO</name>
<dbReference type="Proteomes" id="UP000198379">
    <property type="component" value="Unassembled WGS sequence"/>
</dbReference>
<dbReference type="PANTHER" id="PTHR21666:SF270">
    <property type="entry name" value="MUREIN HYDROLASE ACTIVATOR ENVC"/>
    <property type="match status" value="1"/>
</dbReference>
<dbReference type="InterPro" id="IPR050570">
    <property type="entry name" value="Cell_wall_metabolism_enzyme"/>
</dbReference>
<dbReference type="RefSeq" id="WP_089371158.1">
    <property type="nucleotide sequence ID" value="NZ_BMEP01000001.1"/>
</dbReference>
<dbReference type="InterPro" id="IPR016047">
    <property type="entry name" value="M23ase_b-sheet_dom"/>
</dbReference>
<dbReference type="PANTHER" id="PTHR21666">
    <property type="entry name" value="PEPTIDASE-RELATED"/>
    <property type="match status" value="1"/>
</dbReference>
<dbReference type="AlphaFoldDB" id="A0A238YXM1"/>
<dbReference type="OrthoDB" id="9809488at2"/>
<dbReference type="InterPro" id="IPR011055">
    <property type="entry name" value="Dup_hybrid_motif"/>
</dbReference>
<dbReference type="Gene3D" id="2.70.70.10">
    <property type="entry name" value="Glucose Permease (Domain IIA)"/>
    <property type="match status" value="1"/>
</dbReference>
<dbReference type="CDD" id="cd12797">
    <property type="entry name" value="M23_peptidase"/>
    <property type="match status" value="1"/>
</dbReference>
<dbReference type="Pfam" id="PF01551">
    <property type="entry name" value="Peptidase_M23"/>
    <property type="match status" value="1"/>
</dbReference>